<evidence type="ECO:0008006" key="6">
    <source>
        <dbReference type="Google" id="ProtNLM"/>
    </source>
</evidence>
<proteinExistence type="predicted"/>
<reference evidence="3 5" key="2">
    <citation type="submission" date="2018-08" db="EMBL/GenBank/DDBJ databases">
        <title>Genetic Globetrotter - A new plasmid hitch-hiking vast phylogenetic and geographic distances.</title>
        <authorList>
            <person name="Vollmers J."/>
            <person name="Petersen J."/>
        </authorList>
    </citation>
    <scope>NUCLEOTIDE SEQUENCE [LARGE SCALE GENOMIC DNA]</scope>
    <source>
        <strain evidence="3 5">DSM 26383</strain>
    </source>
</reference>
<dbReference type="AlphaFoldDB" id="A0A0T5NY02"/>
<reference evidence="2 4" key="1">
    <citation type="submission" date="2015-04" db="EMBL/GenBank/DDBJ databases">
        <title>The draft genome sequence of Roseovarius indicus B108T.</title>
        <authorList>
            <person name="Li G."/>
            <person name="Lai Q."/>
            <person name="Shao Z."/>
            <person name="Yan P."/>
        </authorList>
    </citation>
    <scope>NUCLEOTIDE SEQUENCE [LARGE SCALE GENOMIC DNA]</scope>
    <source>
        <strain evidence="2 4">B108</strain>
    </source>
</reference>
<dbReference type="RefSeq" id="WP_057821594.1">
    <property type="nucleotide sequence ID" value="NZ_LAXI01000035.1"/>
</dbReference>
<keyword evidence="1" id="KW-0732">Signal</keyword>
<dbReference type="STRING" id="540747.SAMN04488031_12620"/>
<name>A0A0T5NY02_9RHOB</name>
<gene>
    <name evidence="3" type="ORF">RIdsm_01575</name>
    <name evidence="2" type="ORF">XM52_27300</name>
</gene>
<dbReference type="Proteomes" id="UP000325785">
    <property type="component" value="Chromosome"/>
</dbReference>
<dbReference type="PATRIC" id="fig|540747.5.peg.4232"/>
<keyword evidence="4" id="KW-1185">Reference proteome</keyword>
<evidence type="ECO:0000256" key="1">
    <source>
        <dbReference type="SAM" id="SignalP"/>
    </source>
</evidence>
<dbReference type="EMBL" id="LAXI01000035">
    <property type="protein sequence ID" value="KRS13648.1"/>
    <property type="molecule type" value="Genomic_DNA"/>
</dbReference>
<feature type="chain" id="PRO_5010437233" description="SH3b domain-containing protein" evidence="1">
    <location>
        <begin position="24"/>
        <end position="249"/>
    </location>
</feature>
<dbReference type="KEGG" id="rid:RIdsm_01575"/>
<feature type="signal peptide" evidence="1">
    <location>
        <begin position="1"/>
        <end position="23"/>
    </location>
</feature>
<dbReference type="Gene3D" id="2.30.30.40">
    <property type="entry name" value="SH3 Domains"/>
    <property type="match status" value="1"/>
</dbReference>
<organism evidence="2 4">
    <name type="scientific">Roseovarius indicus</name>
    <dbReference type="NCBI Taxonomy" id="540747"/>
    <lineage>
        <taxon>Bacteria</taxon>
        <taxon>Pseudomonadati</taxon>
        <taxon>Pseudomonadota</taxon>
        <taxon>Alphaproteobacteria</taxon>
        <taxon>Rhodobacterales</taxon>
        <taxon>Roseobacteraceae</taxon>
        <taxon>Roseovarius</taxon>
    </lineage>
</organism>
<protein>
    <recommendedName>
        <fullName evidence="6">SH3b domain-containing protein</fullName>
    </recommendedName>
</protein>
<accession>A0A0T5NY02</accession>
<evidence type="ECO:0000313" key="4">
    <source>
        <dbReference type="Proteomes" id="UP000051401"/>
    </source>
</evidence>
<evidence type="ECO:0000313" key="2">
    <source>
        <dbReference type="EMBL" id="KRS13648.1"/>
    </source>
</evidence>
<dbReference type="Proteomes" id="UP000051401">
    <property type="component" value="Unassembled WGS sequence"/>
</dbReference>
<dbReference type="EMBL" id="CP031598">
    <property type="protein sequence ID" value="QEW25786.1"/>
    <property type="molecule type" value="Genomic_DNA"/>
</dbReference>
<evidence type="ECO:0000313" key="3">
    <source>
        <dbReference type="EMBL" id="QEW25786.1"/>
    </source>
</evidence>
<sequence>MLTLTKRLIIMLSLLLPPAAALSQMDGHGPDAWQVTGVAPNDTLNVRTGPGTEHLVIGTFEHDATGLRMSTCVPFLTRQKYHQLTEAQRANLPPRWCLMTSPDRQTRGWVSAHYLQEDISGVHAEMEPSVAEAQALVRDLYSSFETASTVAANPFSPENRQAYFFASIAPQLSGRGADLLYDAQDFQGEVTRIAPDSDQPMLRGMITIEVDFTNWGQSQRAVFRLRADTARPGAPVRIFRIEHDGWEFP</sequence>
<evidence type="ECO:0000313" key="5">
    <source>
        <dbReference type="Proteomes" id="UP000325785"/>
    </source>
</evidence>